<dbReference type="HOGENOM" id="CLU_033323_13_0_1"/>
<dbReference type="GO" id="GO:0046390">
    <property type="term" value="P:ribose phosphate biosynthetic process"/>
    <property type="evidence" value="ECO:0007669"/>
    <property type="project" value="TreeGrafter"/>
</dbReference>
<feature type="binding site" evidence="1">
    <location>
        <position position="67"/>
    </location>
    <ligand>
        <name>substrate</name>
    </ligand>
</feature>
<dbReference type="FunFam" id="3.40.50.1240:FF:000022">
    <property type="entry name" value="Phosphoglycerate mutase family protein"/>
    <property type="match status" value="1"/>
</dbReference>
<dbReference type="Proteomes" id="UP000016923">
    <property type="component" value="Unassembled WGS sequence"/>
</dbReference>
<dbReference type="SUPFAM" id="SSF53254">
    <property type="entry name" value="Phosphoglycerate mutase-like"/>
    <property type="match status" value="1"/>
</dbReference>
<dbReference type="Gene3D" id="3.40.50.1240">
    <property type="entry name" value="Phosphoglycerate mutase-like"/>
    <property type="match status" value="1"/>
</dbReference>
<dbReference type="Pfam" id="PF00300">
    <property type="entry name" value="His_Phos_1"/>
    <property type="match status" value="2"/>
</dbReference>
<evidence type="ECO:0000313" key="2">
    <source>
        <dbReference type="EMBL" id="EPE04580.1"/>
    </source>
</evidence>
<dbReference type="AlphaFoldDB" id="S3CV08"/>
<evidence type="ECO:0000313" key="3">
    <source>
        <dbReference type="Proteomes" id="UP000016923"/>
    </source>
</evidence>
<dbReference type="OMA" id="RCFIVRH"/>
<accession>S3CV08</accession>
<organism evidence="2 3">
    <name type="scientific">Ophiostoma piceae (strain UAMH 11346)</name>
    <name type="common">Sap stain fungus</name>
    <dbReference type="NCBI Taxonomy" id="1262450"/>
    <lineage>
        <taxon>Eukaryota</taxon>
        <taxon>Fungi</taxon>
        <taxon>Dikarya</taxon>
        <taxon>Ascomycota</taxon>
        <taxon>Pezizomycotina</taxon>
        <taxon>Sordariomycetes</taxon>
        <taxon>Sordariomycetidae</taxon>
        <taxon>Ophiostomatales</taxon>
        <taxon>Ophiostomataceae</taxon>
        <taxon>Ophiostoma</taxon>
    </lineage>
</organism>
<dbReference type="GO" id="GO:0050278">
    <property type="term" value="F:sedoheptulose-bisphosphatase activity"/>
    <property type="evidence" value="ECO:0007669"/>
    <property type="project" value="TreeGrafter"/>
</dbReference>
<dbReference type="InterPro" id="IPR029033">
    <property type="entry name" value="His_PPase_superfam"/>
</dbReference>
<reference evidence="2 3" key="1">
    <citation type="journal article" date="2013" name="BMC Genomics">
        <title>The genome and transcriptome of the pine saprophyte Ophiostoma piceae, and a comparison with the bark beetle-associated pine pathogen Grosmannia clavigera.</title>
        <authorList>
            <person name="Haridas S."/>
            <person name="Wang Y."/>
            <person name="Lim L."/>
            <person name="Massoumi Alamouti S."/>
            <person name="Jackman S."/>
            <person name="Docking R."/>
            <person name="Robertson G."/>
            <person name="Birol I."/>
            <person name="Bohlmann J."/>
            <person name="Breuil C."/>
        </authorList>
    </citation>
    <scope>NUCLEOTIDE SEQUENCE [LARGE SCALE GENOMIC DNA]</scope>
    <source>
        <strain evidence="2 3">UAMH 11346</strain>
    </source>
</reference>
<dbReference type="CDD" id="cd07067">
    <property type="entry name" value="HP_PGM_like"/>
    <property type="match status" value="1"/>
</dbReference>
<sequence length="255" mass="28061">MATPRLFIVRHGETEWSLNGRHTGTTDIPLTTNGEKRIRATGHALVGSDRLIVPKKLAHIYVSPRKRAQLTFELLNLDLHEPLPWKRHSEAGEADKARKCSARVEVTEDVREWDYGNYEGITSTEIRAQREKEGIPGRWDIWKDGCPGGEFPADITTRLDRIISEIREKYHGPALEAARHAKDSSAPAPNGDVLVVAHGHILRALAMRWVGASLEDGPTFLLEAGGVGTLSYEHNSIDEPAILLGGAFTVGADGL</sequence>
<proteinExistence type="predicted"/>
<dbReference type="InterPro" id="IPR013078">
    <property type="entry name" value="His_Pase_superF_clade-1"/>
</dbReference>
<dbReference type="InterPro" id="IPR050275">
    <property type="entry name" value="PGM_Phosphatase"/>
</dbReference>
<dbReference type="EMBL" id="KE148160">
    <property type="protein sequence ID" value="EPE04580.1"/>
    <property type="molecule type" value="Genomic_DNA"/>
</dbReference>
<name>S3CV08_OPHP1</name>
<dbReference type="STRING" id="1262450.S3CV08"/>
<dbReference type="PANTHER" id="PTHR48100:SF15">
    <property type="entry name" value="SEDOHEPTULOSE 1,7-BISPHOSPHATASE"/>
    <property type="match status" value="1"/>
</dbReference>
<keyword evidence="3" id="KW-1185">Reference proteome</keyword>
<gene>
    <name evidence="2" type="ORF">F503_03642</name>
</gene>
<dbReference type="VEuPathDB" id="FungiDB:F503_03642"/>
<protein>
    <submittedName>
        <fullName evidence="2">Phosphoglycerate mutase family protein</fullName>
    </submittedName>
</protein>
<evidence type="ECO:0000256" key="1">
    <source>
        <dbReference type="PIRSR" id="PIRSR613078-2"/>
    </source>
</evidence>
<dbReference type="SMART" id="SM00855">
    <property type="entry name" value="PGAM"/>
    <property type="match status" value="1"/>
</dbReference>
<dbReference type="eggNOG" id="KOG0235">
    <property type="taxonomic scope" value="Eukaryota"/>
</dbReference>
<feature type="binding site" evidence="1">
    <location>
        <begin position="23"/>
        <end position="24"/>
    </location>
    <ligand>
        <name>substrate</name>
    </ligand>
</feature>
<dbReference type="PANTHER" id="PTHR48100">
    <property type="entry name" value="BROAD-SPECIFICITY PHOSPHATASE YOR283W-RELATED"/>
    <property type="match status" value="1"/>
</dbReference>
<dbReference type="OrthoDB" id="4818801at2759"/>